<gene>
    <name evidence="1" type="ORF">AQ490_26535</name>
</gene>
<keyword evidence="2" id="KW-1185">Reference proteome</keyword>
<reference evidence="1 2" key="1">
    <citation type="submission" date="2015-10" db="EMBL/GenBank/DDBJ databases">
        <title>Draft genome sequence of pyrrolomycin-producing Streptomyces vitaminophilus.</title>
        <authorList>
            <person name="Graham D.E."/>
            <person name="Mahan K.M."/>
            <person name="Klingeman D.M."/>
            <person name="Hettich R.L."/>
            <person name="Parry R.J."/>
        </authorList>
    </citation>
    <scope>NUCLEOTIDE SEQUENCE [LARGE SCALE GENOMIC DNA]</scope>
    <source>
        <strain evidence="1 2">ATCC 31673</strain>
    </source>
</reference>
<dbReference type="EMBL" id="LLZU01000031">
    <property type="protein sequence ID" value="KRV48098.1"/>
    <property type="molecule type" value="Genomic_DNA"/>
</dbReference>
<evidence type="ECO:0000313" key="2">
    <source>
        <dbReference type="Proteomes" id="UP000050867"/>
    </source>
</evidence>
<comment type="caution">
    <text evidence="1">The sequence shown here is derived from an EMBL/GenBank/DDBJ whole genome shotgun (WGS) entry which is preliminary data.</text>
</comment>
<dbReference type="Proteomes" id="UP000050867">
    <property type="component" value="Unassembled WGS sequence"/>
</dbReference>
<sequence>MFVRGDTRGVSVLPWPSAAAAVGLGLLHALDWTGTARKRLKAGDRLHPTQHPLVTAALLSGHHTPLWNGDRELKAQIWPDQFPDWFGIALATSGHAAALLFPHVTPDAPPTATPGGQLADHDFMTGPTEDRYPDVFGLAGGVDGGGTTDARHHVTARLTDLPHHTITVGHDTAANADFLNTLLL</sequence>
<dbReference type="AlphaFoldDB" id="A0A0T6LQE8"/>
<dbReference type="STRING" id="76728.AQ490_26535"/>
<dbReference type="eggNOG" id="ENOG5033B62">
    <property type="taxonomic scope" value="Bacteria"/>
</dbReference>
<accession>A0A0T6LQE8</accession>
<proteinExistence type="predicted"/>
<name>A0A0T6LQE8_WENVI</name>
<evidence type="ECO:0000313" key="1">
    <source>
        <dbReference type="EMBL" id="KRV48098.1"/>
    </source>
</evidence>
<protein>
    <submittedName>
        <fullName evidence="1">Uncharacterized protein</fullName>
    </submittedName>
</protein>
<organism evidence="1 2">
    <name type="scientific">Wenjunlia vitaminophila</name>
    <name type="common">Streptomyces vitaminophilus</name>
    <dbReference type="NCBI Taxonomy" id="76728"/>
    <lineage>
        <taxon>Bacteria</taxon>
        <taxon>Bacillati</taxon>
        <taxon>Actinomycetota</taxon>
        <taxon>Actinomycetes</taxon>
        <taxon>Kitasatosporales</taxon>
        <taxon>Streptomycetaceae</taxon>
        <taxon>Wenjunlia</taxon>
    </lineage>
</organism>